<keyword evidence="8" id="KW-1185">Reference proteome</keyword>
<evidence type="ECO:0000256" key="5">
    <source>
        <dbReference type="SAM" id="Coils"/>
    </source>
</evidence>
<evidence type="ECO:0000256" key="6">
    <source>
        <dbReference type="SAM" id="Phobius"/>
    </source>
</evidence>
<feature type="transmembrane region" description="Helical" evidence="6">
    <location>
        <begin position="130"/>
        <end position="148"/>
    </location>
</feature>
<keyword evidence="3" id="KW-0862">Zinc</keyword>
<dbReference type="InterPro" id="IPR010666">
    <property type="entry name" value="Znf_GRF"/>
</dbReference>
<name>A0A9R0IRE0_SPIOL</name>
<dbReference type="GO" id="GO:0008270">
    <property type="term" value="F:zinc ion binding"/>
    <property type="evidence" value="ECO:0007669"/>
    <property type="project" value="UniProtKB-KW"/>
</dbReference>
<dbReference type="OrthoDB" id="2822301at2759"/>
<dbReference type="Proteomes" id="UP000813463">
    <property type="component" value="Chromosome 6"/>
</dbReference>
<evidence type="ECO:0000313" key="9">
    <source>
        <dbReference type="RefSeq" id="XP_021854166.2"/>
    </source>
</evidence>
<keyword evidence="2 4" id="KW-0863">Zinc-finger</keyword>
<dbReference type="KEGG" id="soe:110793582"/>
<dbReference type="GeneID" id="110793582"/>
<keyword evidence="6" id="KW-0472">Membrane</keyword>
<keyword evidence="5" id="KW-0175">Coiled coil</keyword>
<keyword evidence="1" id="KW-0479">Metal-binding</keyword>
<feature type="domain" description="GRF-type" evidence="7">
    <location>
        <begin position="12"/>
        <end position="57"/>
    </location>
</feature>
<keyword evidence="6" id="KW-1133">Transmembrane helix</keyword>
<gene>
    <name evidence="9" type="primary">LOC110793582</name>
</gene>
<reference evidence="9" key="2">
    <citation type="submission" date="2025-08" db="UniProtKB">
        <authorList>
            <consortium name="RefSeq"/>
        </authorList>
    </citation>
    <scope>IDENTIFICATION</scope>
    <source>
        <tissue evidence="9">Leaf</tissue>
    </source>
</reference>
<feature type="coiled-coil region" evidence="5">
    <location>
        <begin position="74"/>
        <end position="101"/>
    </location>
</feature>
<evidence type="ECO:0000259" key="7">
    <source>
        <dbReference type="PROSITE" id="PS51999"/>
    </source>
</evidence>
<dbReference type="RefSeq" id="XP_021854166.2">
    <property type="nucleotide sequence ID" value="XM_021998474.2"/>
</dbReference>
<dbReference type="PANTHER" id="PTHR33248">
    <property type="entry name" value="ZINC ION-BINDING PROTEIN"/>
    <property type="match status" value="1"/>
</dbReference>
<evidence type="ECO:0000313" key="8">
    <source>
        <dbReference type="Proteomes" id="UP000813463"/>
    </source>
</evidence>
<evidence type="ECO:0000256" key="3">
    <source>
        <dbReference type="ARBA" id="ARBA00022833"/>
    </source>
</evidence>
<organism evidence="8 9">
    <name type="scientific">Spinacia oleracea</name>
    <name type="common">Spinach</name>
    <dbReference type="NCBI Taxonomy" id="3562"/>
    <lineage>
        <taxon>Eukaryota</taxon>
        <taxon>Viridiplantae</taxon>
        <taxon>Streptophyta</taxon>
        <taxon>Embryophyta</taxon>
        <taxon>Tracheophyta</taxon>
        <taxon>Spermatophyta</taxon>
        <taxon>Magnoliopsida</taxon>
        <taxon>eudicotyledons</taxon>
        <taxon>Gunneridae</taxon>
        <taxon>Pentapetalae</taxon>
        <taxon>Caryophyllales</taxon>
        <taxon>Chenopodiaceae</taxon>
        <taxon>Chenopodioideae</taxon>
        <taxon>Anserineae</taxon>
        <taxon>Spinacia</taxon>
    </lineage>
</organism>
<keyword evidence="6" id="KW-0812">Transmembrane</keyword>
<accession>A0A9R0IRE0</accession>
<reference evidence="8" key="1">
    <citation type="journal article" date="2021" name="Nat. Commun.">
        <title>Genomic analyses provide insights into spinach domestication and the genetic basis of agronomic traits.</title>
        <authorList>
            <person name="Cai X."/>
            <person name="Sun X."/>
            <person name="Xu C."/>
            <person name="Sun H."/>
            <person name="Wang X."/>
            <person name="Ge C."/>
            <person name="Zhang Z."/>
            <person name="Wang Q."/>
            <person name="Fei Z."/>
            <person name="Jiao C."/>
            <person name="Wang Q."/>
        </authorList>
    </citation>
    <scope>NUCLEOTIDE SEQUENCE [LARGE SCALE GENOMIC DNA]</scope>
    <source>
        <strain evidence="8">cv. Varoflay</strain>
    </source>
</reference>
<proteinExistence type="predicted"/>
<evidence type="ECO:0000256" key="4">
    <source>
        <dbReference type="PROSITE-ProRule" id="PRU01343"/>
    </source>
</evidence>
<protein>
    <recommendedName>
        <fullName evidence="7">GRF-type domain-containing protein</fullName>
    </recommendedName>
</protein>
<dbReference type="AlphaFoldDB" id="A0A9R0IRE0"/>
<dbReference type="PROSITE" id="PS51999">
    <property type="entry name" value="ZF_GRF"/>
    <property type="match status" value="1"/>
</dbReference>
<sequence length="150" mass="17041">MAPPSPLSKQKCYCGLPVARLTSWTRENPGRKFIACQRYDPVTETRGCKKFEWLDEEDCVDWQRNVTNALLLDKKLLKVEVNALKGEVDDLSGQRRCLLNESDNLKLKCKALMSEVNKLKEGNYNTLGKLNHIAIAAAVLCMVFVMFFKA</sequence>
<evidence type="ECO:0000256" key="2">
    <source>
        <dbReference type="ARBA" id="ARBA00022771"/>
    </source>
</evidence>
<evidence type="ECO:0000256" key="1">
    <source>
        <dbReference type="ARBA" id="ARBA00022723"/>
    </source>
</evidence>